<dbReference type="AlphaFoldDB" id="A0A1S0UD56"/>
<dbReference type="GeneID" id="31252195"/>
<dbReference type="RefSeq" id="XP_020304444.1">
    <property type="nucleotide sequence ID" value="XM_020451753.1"/>
</dbReference>
<dbReference type="CTD" id="31252195"/>
<feature type="domain" description="C2H2-type" evidence="6">
    <location>
        <begin position="53"/>
        <end position="76"/>
    </location>
</feature>
<gene>
    <name evidence="7" type="ORF">LOAG_19098</name>
</gene>
<feature type="non-terminal residue" evidence="7">
    <location>
        <position position="1"/>
    </location>
</feature>
<evidence type="ECO:0000259" key="6">
    <source>
        <dbReference type="PROSITE" id="PS50157"/>
    </source>
</evidence>
<protein>
    <recommendedName>
        <fullName evidence="6">C2H2-type domain-containing protein</fullName>
    </recommendedName>
</protein>
<evidence type="ECO:0000256" key="4">
    <source>
        <dbReference type="ARBA" id="ARBA00022833"/>
    </source>
</evidence>
<dbReference type="InterPro" id="IPR036236">
    <property type="entry name" value="Znf_C2H2_sf"/>
</dbReference>
<accession>A0A1S0UD56</accession>
<keyword evidence="3 5" id="KW-0863">Zinc-finger</keyword>
<dbReference type="GO" id="GO:0008270">
    <property type="term" value="F:zinc ion binding"/>
    <property type="evidence" value="ECO:0007669"/>
    <property type="project" value="UniProtKB-KW"/>
</dbReference>
<feature type="non-terminal residue" evidence="7">
    <location>
        <position position="76"/>
    </location>
</feature>
<keyword evidence="1" id="KW-0479">Metal-binding</keyword>
<dbReference type="InParanoid" id="A0A1S0UD56"/>
<evidence type="ECO:0000256" key="5">
    <source>
        <dbReference type="PROSITE-ProRule" id="PRU00042"/>
    </source>
</evidence>
<evidence type="ECO:0000256" key="3">
    <source>
        <dbReference type="ARBA" id="ARBA00022771"/>
    </source>
</evidence>
<dbReference type="InterPro" id="IPR013087">
    <property type="entry name" value="Znf_C2H2_type"/>
</dbReference>
<name>A0A1S0UD56_LOALO</name>
<dbReference type="FunFam" id="3.30.160.60:FF:000100">
    <property type="entry name" value="Zinc finger 45-like"/>
    <property type="match status" value="1"/>
</dbReference>
<dbReference type="PROSITE" id="PS50157">
    <property type="entry name" value="ZINC_FINGER_C2H2_2"/>
    <property type="match status" value="1"/>
</dbReference>
<evidence type="ECO:0000313" key="7">
    <source>
        <dbReference type="EMBL" id="EJD73483.1"/>
    </source>
</evidence>
<reference evidence="7" key="1">
    <citation type="submission" date="2012-04" db="EMBL/GenBank/DDBJ databases">
        <title>The Genome Sequence of Loa loa.</title>
        <authorList>
            <consortium name="The Broad Institute Genome Sequencing Platform"/>
            <consortium name="Broad Institute Genome Sequencing Center for Infectious Disease"/>
            <person name="Nutman T.B."/>
            <person name="Fink D.L."/>
            <person name="Russ C."/>
            <person name="Young S."/>
            <person name="Zeng Q."/>
            <person name="Gargeya S."/>
            <person name="Alvarado L."/>
            <person name="Berlin A."/>
            <person name="Chapman S.B."/>
            <person name="Chen Z."/>
            <person name="Freedman E."/>
            <person name="Gellesch M."/>
            <person name="Goldberg J."/>
            <person name="Griggs A."/>
            <person name="Gujja S."/>
            <person name="Heilman E.R."/>
            <person name="Heiman D."/>
            <person name="Howarth C."/>
            <person name="Mehta T."/>
            <person name="Neiman D."/>
            <person name="Pearson M."/>
            <person name="Roberts A."/>
            <person name="Saif S."/>
            <person name="Shea T."/>
            <person name="Shenoy N."/>
            <person name="Sisk P."/>
            <person name="Stolte C."/>
            <person name="Sykes S."/>
            <person name="White J."/>
            <person name="Yandava C."/>
            <person name="Haas B."/>
            <person name="Henn M.R."/>
            <person name="Nusbaum C."/>
            <person name="Birren B."/>
        </authorList>
    </citation>
    <scope>NUCLEOTIDE SEQUENCE [LARGE SCALE GENOMIC DNA]</scope>
</reference>
<keyword evidence="4" id="KW-0862">Zinc</keyword>
<evidence type="ECO:0000256" key="1">
    <source>
        <dbReference type="ARBA" id="ARBA00022723"/>
    </source>
</evidence>
<evidence type="ECO:0000256" key="2">
    <source>
        <dbReference type="ARBA" id="ARBA00022737"/>
    </source>
</evidence>
<proteinExistence type="predicted"/>
<keyword evidence="2" id="KW-0677">Repeat</keyword>
<organism evidence="7">
    <name type="scientific">Loa loa</name>
    <name type="common">Eye worm</name>
    <name type="synonym">Filaria loa</name>
    <dbReference type="NCBI Taxonomy" id="7209"/>
    <lineage>
        <taxon>Eukaryota</taxon>
        <taxon>Metazoa</taxon>
        <taxon>Ecdysozoa</taxon>
        <taxon>Nematoda</taxon>
        <taxon>Chromadorea</taxon>
        <taxon>Rhabditida</taxon>
        <taxon>Spirurina</taxon>
        <taxon>Spiruromorpha</taxon>
        <taxon>Filarioidea</taxon>
        <taxon>Onchocercidae</taxon>
        <taxon>Loa</taxon>
    </lineage>
</organism>
<dbReference type="KEGG" id="loa:LOAG_19098"/>
<dbReference type="Pfam" id="PF00096">
    <property type="entry name" value="zf-C2H2"/>
    <property type="match status" value="1"/>
</dbReference>
<dbReference type="Gene3D" id="3.30.160.60">
    <property type="entry name" value="Classic Zinc Finger"/>
    <property type="match status" value="1"/>
</dbReference>
<dbReference type="EMBL" id="JH713578">
    <property type="protein sequence ID" value="EJD73483.1"/>
    <property type="molecule type" value="Genomic_DNA"/>
</dbReference>
<sequence>QNRERPHAECNVLFESSGEYRKRTKKHLFCTCKRPNCGRTFNHSSLASHKEIRQCENCNKSFSTKSNLNRHMSGCF</sequence>
<dbReference type="OrthoDB" id="654211at2759"/>
<dbReference type="SUPFAM" id="SSF57667">
    <property type="entry name" value="beta-beta-alpha zinc fingers"/>
    <property type="match status" value="1"/>
</dbReference>